<name>X1DPI1_9ZZZZ</name>
<protein>
    <recommendedName>
        <fullName evidence="1">BT-1020-like N-terminal beta-propeller domain-containing protein</fullName>
    </recommendedName>
</protein>
<accession>X1DPI1</accession>
<dbReference type="InterPro" id="IPR056425">
    <property type="entry name" value="Beta-prop_BT_1020"/>
</dbReference>
<dbReference type="Pfam" id="PF24067">
    <property type="entry name" value="Beta-prop_BT_1020"/>
    <property type="match status" value="1"/>
</dbReference>
<dbReference type="EMBL" id="BART01025230">
    <property type="protein sequence ID" value="GAG98336.1"/>
    <property type="molecule type" value="Genomic_DNA"/>
</dbReference>
<feature type="domain" description="BT-1020-like N-terminal beta-propeller" evidence="1">
    <location>
        <begin position="65"/>
        <end position="274"/>
    </location>
</feature>
<evidence type="ECO:0000259" key="1">
    <source>
        <dbReference type="Pfam" id="PF24067"/>
    </source>
</evidence>
<organism evidence="2">
    <name type="scientific">marine sediment metagenome</name>
    <dbReference type="NCBI Taxonomy" id="412755"/>
    <lineage>
        <taxon>unclassified sequences</taxon>
        <taxon>metagenomes</taxon>
        <taxon>ecological metagenomes</taxon>
    </lineage>
</organism>
<reference evidence="2" key="1">
    <citation type="journal article" date="2014" name="Front. Microbiol.">
        <title>High frequency of phylogenetically diverse reductive dehalogenase-homologous genes in deep subseafloor sedimentary metagenomes.</title>
        <authorList>
            <person name="Kawai M."/>
            <person name="Futagami T."/>
            <person name="Toyoda A."/>
            <person name="Takaki Y."/>
            <person name="Nishi S."/>
            <person name="Hori S."/>
            <person name="Arai W."/>
            <person name="Tsubouchi T."/>
            <person name="Morono Y."/>
            <person name="Uchiyama I."/>
            <person name="Ito T."/>
            <person name="Fujiyama A."/>
            <person name="Inagaki F."/>
            <person name="Takami H."/>
        </authorList>
    </citation>
    <scope>NUCLEOTIDE SEQUENCE</scope>
    <source>
        <strain evidence="2">Expedition CK06-06</strain>
    </source>
</reference>
<proteinExistence type="predicted"/>
<dbReference type="AlphaFoldDB" id="X1DPI1"/>
<comment type="caution">
    <text evidence="2">The sequence shown here is derived from an EMBL/GenBank/DDBJ whole genome shotgun (WGS) entry which is preliminary data.</text>
</comment>
<feature type="non-terminal residue" evidence="2">
    <location>
        <position position="1"/>
    </location>
</feature>
<gene>
    <name evidence="2" type="ORF">S01H4_45336</name>
</gene>
<feature type="non-terminal residue" evidence="2">
    <location>
        <position position="281"/>
    </location>
</feature>
<sequence>PNINIENVTEWGDGQVVDHLIINGIEVNSDKLSIMKLRYIGLSGLFLVTFLICRGQEQSDFQPLVRYTGKNRVANTDYHDGQMRPAIGVHNYQVVRANRDHPEWADGMGWTYNHAPMLAYWNGYYLCHYLSNPTGEHNPPGVSMMVRSKDGMEWEKPRIIFPVYFTAKPGGKYSDVQYHYMHQRMGFYVASGGRLLVMGHYGGNSGNSIGRVVREVYEDFSMGPIYFIRLNDHWKDDVNYPFFRESDDQEFIRACESFLSDRVRRIQWWEEDYKAADADTF</sequence>
<evidence type="ECO:0000313" key="2">
    <source>
        <dbReference type="EMBL" id="GAG98336.1"/>
    </source>
</evidence>